<feature type="domain" description="B box-type" evidence="3">
    <location>
        <begin position="464"/>
        <end position="504"/>
    </location>
</feature>
<feature type="compositionally biased region" description="Basic residues" evidence="2">
    <location>
        <begin position="277"/>
        <end position="289"/>
    </location>
</feature>
<keyword evidence="1" id="KW-0479">Metal-binding</keyword>
<evidence type="ECO:0000256" key="1">
    <source>
        <dbReference type="PROSITE-ProRule" id="PRU00024"/>
    </source>
</evidence>
<dbReference type="PANTHER" id="PTHR25462">
    <property type="entry name" value="BONUS, ISOFORM C-RELATED"/>
    <property type="match status" value="1"/>
</dbReference>
<dbReference type="GO" id="GO:0008270">
    <property type="term" value="F:zinc ion binding"/>
    <property type="evidence" value="ECO:0007669"/>
    <property type="project" value="UniProtKB-KW"/>
</dbReference>
<evidence type="ECO:0000313" key="4">
    <source>
        <dbReference type="EMBL" id="CAI2387055.1"/>
    </source>
</evidence>
<protein>
    <recommendedName>
        <fullName evidence="3">B box-type domain-containing protein</fullName>
    </recommendedName>
</protein>
<dbReference type="PROSITE" id="PS50119">
    <property type="entry name" value="ZF_BBOX"/>
    <property type="match status" value="1"/>
</dbReference>
<comment type="caution">
    <text evidence="4">The sequence shown here is derived from an EMBL/GenBank/DDBJ whole genome shotgun (WGS) entry which is preliminary data.</text>
</comment>
<name>A0AAD1YA25_EUPCR</name>
<keyword evidence="1" id="KW-0863">Zinc-finger</keyword>
<dbReference type="SMART" id="SM00336">
    <property type="entry name" value="BBOX"/>
    <property type="match status" value="1"/>
</dbReference>
<dbReference type="Proteomes" id="UP001295684">
    <property type="component" value="Unassembled WGS sequence"/>
</dbReference>
<feature type="compositionally biased region" description="Basic and acidic residues" evidence="2">
    <location>
        <begin position="16"/>
        <end position="35"/>
    </location>
</feature>
<reference evidence="4" key="1">
    <citation type="submission" date="2023-07" db="EMBL/GenBank/DDBJ databases">
        <authorList>
            <consortium name="AG Swart"/>
            <person name="Singh M."/>
            <person name="Singh A."/>
            <person name="Seah K."/>
            <person name="Emmerich C."/>
        </authorList>
    </citation>
    <scope>NUCLEOTIDE SEQUENCE</scope>
    <source>
        <strain evidence="4">DP1</strain>
    </source>
</reference>
<feature type="compositionally biased region" description="Basic and acidic residues" evidence="2">
    <location>
        <begin position="305"/>
        <end position="324"/>
    </location>
</feature>
<feature type="compositionally biased region" description="Basic and acidic residues" evidence="2">
    <location>
        <begin position="226"/>
        <end position="258"/>
    </location>
</feature>
<keyword evidence="1" id="KW-0862">Zinc</keyword>
<dbReference type="Gene3D" id="3.30.160.60">
    <property type="entry name" value="Classic Zinc Finger"/>
    <property type="match status" value="1"/>
</dbReference>
<sequence length="732" mass="84160">MAEITLHSNVAQKMQELSKRRTESQQRPDLSKLDPPRLPPLSETPSSPKPPESPKNLEQILLKPSGSKNILEPVEQPEKKKKKRKVRKLKWKKVNKTKLSMNESSMFSSDSQVSSLNESLANSKLNTTKKRRIRKVKKIRKKKPEMGNLTMIKPPVPDTLNNTKSHQEEADQKENKIDSPEKRLGNNLDLDLVKDEENNYPPPMPIRVAGGTSLAANINNIVQQENQKEVKPKEKETQEPEKQREQEIRLVSDKDSKSGRKSTNQETPQIKSPLPAKRQRKKIKRRGNKSRMEKSALNATNVEENQDKILEEKLNMKEPKKELNTSDFIMNPEVKAQATELNIRPPVPKTPSNPIFNKKPSEEKKLEFPTMNENFRSTPDLPSNVKMLDEAPVDKQEEIATQMQEEVQTEKQQDTSRNEALSYFDDIQSQIATFNQKMEKFDNINELIGKGNPKSALSVDKKSNPGKQCAIHPSSVYKFFCRDCKVPICVECINKHADDNFVRIDDLNLKSSEFNEVAVHIMEALSTCEGKIRAKSSLRTETQSMYDYLQEIKKDEQQRIRGYFEYIRMVLDKREETLRVQLDLSIGILEKRLNLDLKILDGKMADLKNFNENLKKYQDISMKGNLDIALFGEQVYDLIESIRYYDQVEIPGDGHEQPNIPPEEMIGDHLFMVQIDNAISLPYFDLNLSPEIERLKKIGMIKNQVPILDIEEEEVIQSHKPPAMEVLPRVAI</sequence>
<dbReference type="SUPFAM" id="SSF57845">
    <property type="entry name" value="B-box zinc-binding domain"/>
    <property type="match status" value="1"/>
</dbReference>
<feature type="compositionally biased region" description="Basic residues" evidence="2">
    <location>
        <begin position="127"/>
        <end position="143"/>
    </location>
</feature>
<evidence type="ECO:0000256" key="2">
    <source>
        <dbReference type="SAM" id="MobiDB-lite"/>
    </source>
</evidence>
<proteinExistence type="predicted"/>
<feature type="compositionally biased region" description="Basic residues" evidence="2">
    <location>
        <begin position="79"/>
        <end position="96"/>
    </location>
</feature>
<dbReference type="AlphaFoldDB" id="A0AAD1YA25"/>
<dbReference type="EMBL" id="CAMPGE010029575">
    <property type="protein sequence ID" value="CAI2387055.1"/>
    <property type="molecule type" value="Genomic_DNA"/>
</dbReference>
<dbReference type="GO" id="GO:0006513">
    <property type="term" value="P:protein monoubiquitination"/>
    <property type="evidence" value="ECO:0007669"/>
    <property type="project" value="TreeGrafter"/>
</dbReference>
<feature type="compositionally biased region" description="Basic and acidic residues" evidence="2">
    <location>
        <begin position="165"/>
        <end position="184"/>
    </location>
</feature>
<feature type="region of interest" description="Disordered" evidence="2">
    <location>
        <begin position="1"/>
        <end position="359"/>
    </location>
</feature>
<feature type="compositionally biased region" description="Low complexity" evidence="2">
    <location>
        <begin position="97"/>
        <end position="115"/>
    </location>
</feature>
<organism evidence="4 5">
    <name type="scientific">Euplotes crassus</name>
    <dbReference type="NCBI Taxonomy" id="5936"/>
    <lineage>
        <taxon>Eukaryota</taxon>
        <taxon>Sar</taxon>
        <taxon>Alveolata</taxon>
        <taxon>Ciliophora</taxon>
        <taxon>Intramacronucleata</taxon>
        <taxon>Spirotrichea</taxon>
        <taxon>Hypotrichia</taxon>
        <taxon>Euplotida</taxon>
        <taxon>Euplotidae</taxon>
        <taxon>Moneuplotes</taxon>
    </lineage>
</organism>
<dbReference type="PANTHER" id="PTHR25462:SF229">
    <property type="entry name" value="TRANSCRIPTION INTERMEDIARY FACTOR 1-BETA"/>
    <property type="match status" value="1"/>
</dbReference>
<gene>
    <name evidence="4" type="ORF">ECRASSUSDP1_LOCUS28682</name>
</gene>
<feature type="compositionally biased region" description="Polar residues" evidence="2">
    <location>
        <begin position="261"/>
        <end position="270"/>
    </location>
</feature>
<keyword evidence="5" id="KW-1185">Reference proteome</keyword>
<dbReference type="Pfam" id="PF00643">
    <property type="entry name" value="zf-B_box"/>
    <property type="match status" value="1"/>
</dbReference>
<dbReference type="GO" id="GO:0061630">
    <property type="term" value="F:ubiquitin protein ligase activity"/>
    <property type="evidence" value="ECO:0007669"/>
    <property type="project" value="TreeGrafter"/>
</dbReference>
<feature type="compositionally biased region" description="Polar residues" evidence="2">
    <location>
        <begin position="116"/>
        <end position="126"/>
    </location>
</feature>
<accession>A0AAD1YA25</accession>
<feature type="compositionally biased region" description="Polar residues" evidence="2">
    <location>
        <begin position="214"/>
        <end position="225"/>
    </location>
</feature>
<dbReference type="InterPro" id="IPR000315">
    <property type="entry name" value="Znf_B-box"/>
</dbReference>
<dbReference type="InterPro" id="IPR047153">
    <property type="entry name" value="TRIM45/56/19-like"/>
</dbReference>
<evidence type="ECO:0000313" key="5">
    <source>
        <dbReference type="Proteomes" id="UP001295684"/>
    </source>
</evidence>
<feature type="compositionally biased region" description="Polar residues" evidence="2">
    <location>
        <begin position="1"/>
        <end position="12"/>
    </location>
</feature>
<evidence type="ECO:0000259" key="3">
    <source>
        <dbReference type="PROSITE" id="PS50119"/>
    </source>
</evidence>